<dbReference type="InterPro" id="IPR017920">
    <property type="entry name" value="COMM"/>
</dbReference>
<dbReference type="InParanoid" id="A0A2J7RKC9"/>
<gene>
    <name evidence="2" type="ORF">B7P43_G01461</name>
</gene>
<proteinExistence type="predicted"/>
<dbReference type="PROSITE" id="PS51269">
    <property type="entry name" value="COMM"/>
    <property type="match status" value="1"/>
</dbReference>
<sequence length="87" mass="9432">MDSKVLVGPPRLLDFSCQVCSKAPATDPGNSTTSCLLQLKIQENETTVNEQPSVSTITAELSRPTLDTLLDGMRRIRDQLSSVAGRK</sequence>
<dbReference type="AlphaFoldDB" id="A0A2J7RKC9"/>
<dbReference type="Proteomes" id="UP000235965">
    <property type="component" value="Unassembled WGS sequence"/>
</dbReference>
<dbReference type="PANTHER" id="PTHR15663:SF4">
    <property type="entry name" value="COMM DOMAIN-CONTAINING PROTEIN 9"/>
    <property type="match status" value="1"/>
</dbReference>
<comment type="caution">
    <text evidence="2">The sequence shown here is derived from an EMBL/GenBank/DDBJ whole genome shotgun (WGS) entry which is preliminary data.</text>
</comment>
<organism evidence="2 3">
    <name type="scientific">Cryptotermes secundus</name>
    <dbReference type="NCBI Taxonomy" id="105785"/>
    <lineage>
        <taxon>Eukaryota</taxon>
        <taxon>Metazoa</taxon>
        <taxon>Ecdysozoa</taxon>
        <taxon>Arthropoda</taxon>
        <taxon>Hexapoda</taxon>
        <taxon>Insecta</taxon>
        <taxon>Pterygota</taxon>
        <taxon>Neoptera</taxon>
        <taxon>Polyneoptera</taxon>
        <taxon>Dictyoptera</taxon>
        <taxon>Blattodea</taxon>
        <taxon>Blattoidea</taxon>
        <taxon>Termitoidae</taxon>
        <taxon>Kalotermitidae</taxon>
        <taxon>Cryptotermitinae</taxon>
        <taxon>Cryptotermes</taxon>
    </lineage>
</organism>
<keyword evidence="3" id="KW-1185">Reference proteome</keyword>
<dbReference type="InterPro" id="IPR037360">
    <property type="entry name" value="COMMD9"/>
</dbReference>
<dbReference type="STRING" id="105785.A0A2J7RKC9"/>
<name>A0A2J7RKC9_9NEOP</name>
<evidence type="ECO:0000313" key="3">
    <source>
        <dbReference type="Proteomes" id="UP000235965"/>
    </source>
</evidence>
<dbReference type="OrthoDB" id="64318at2759"/>
<protein>
    <recommendedName>
        <fullName evidence="1">COMM domain-containing protein</fullName>
    </recommendedName>
</protein>
<accession>A0A2J7RKC9</accession>
<dbReference type="EMBL" id="NEVH01002981">
    <property type="protein sequence ID" value="PNF41281.1"/>
    <property type="molecule type" value="Genomic_DNA"/>
</dbReference>
<feature type="domain" description="COMM" evidence="1">
    <location>
        <begin position="11"/>
        <end position="84"/>
    </location>
</feature>
<evidence type="ECO:0000259" key="1">
    <source>
        <dbReference type="PROSITE" id="PS51269"/>
    </source>
</evidence>
<evidence type="ECO:0000313" key="2">
    <source>
        <dbReference type="EMBL" id="PNF41281.1"/>
    </source>
</evidence>
<reference evidence="2 3" key="1">
    <citation type="submission" date="2017-12" db="EMBL/GenBank/DDBJ databases">
        <title>Hemimetabolous genomes reveal molecular basis of termite eusociality.</title>
        <authorList>
            <person name="Harrison M.C."/>
            <person name="Jongepier E."/>
            <person name="Robertson H.M."/>
            <person name="Arning N."/>
            <person name="Bitard-Feildel T."/>
            <person name="Chao H."/>
            <person name="Childers C.P."/>
            <person name="Dinh H."/>
            <person name="Doddapaneni H."/>
            <person name="Dugan S."/>
            <person name="Gowin J."/>
            <person name="Greiner C."/>
            <person name="Han Y."/>
            <person name="Hu H."/>
            <person name="Hughes D.S.T."/>
            <person name="Huylmans A.-K."/>
            <person name="Kemena C."/>
            <person name="Kremer L.P.M."/>
            <person name="Lee S.L."/>
            <person name="Lopez-Ezquerra A."/>
            <person name="Mallet L."/>
            <person name="Monroy-Kuhn J.M."/>
            <person name="Moser A."/>
            <person name="Murali S.C."/>
            <person name="Muzny D.M."/>
            <person name="Otani S."/>
            <person name="Piulachs M.-D."/>
            <person name="Poelchau M."/>
            <person name="Qu J."/>
            <person name="Schaub F."/>
            <person name="Wada-Katsumata A."/>
            <person name="Worley K.C."/>
            <person name="Xie Q."/>
            <person name="Ylla G."/>
            <person name="Poulsen M."/>
            <person name="Gibbs R.A."/>
            <person name="Schal C."/>
            <person name="Richards S."/>
            <person name="Belles X."/>
            <person name="Korb J."/>
            <person name="Bornberg-Bauer E."/>
        </authorList>
    </citation>
    <scope>NUCLEOTIDE SEQUENCE [LARGE SCALE GENOMIC DNA]</scope>
    <source>
        <tissue evidence="2">Whole body</tissue>
    </source>
</reference>
<dbReference type="PANTHER" id="PTHR15663">
    <property type="entry name" value="COMM DOMAIN-CONTAINING PROTEIN 9"/>
    <property type="match status" value="1"/>
</dbReference>